<sequence>MVPARNCRQLNCPVPIARRGGGFAEVALEAAFSYNCHGQIILGFDLPTTKFETLIIAMLWVEFHINCHGQTLF</sequence>
<name>A0A1W2BPR8_9BACT</name>
<accession>A0A1W2BPR8</accession>
<organism evidence="1 2">
    <name type="scientific">Desulfocicer vacuolatum DSM 3385</name>
    <dbReference type="NCBI Taxonomy" id="1121400"/>
    <lineage>
        <taxon>Bacteria</taxon>
        <taxon>Pseudomonadati</taxon>
        <taxon>Thermodesulfobacteriota</taxon>
        <taxon>Desulfobacteria</taxon>
        <taxon>Desulfobacterales</taxon>
        <taxon>Desulfobacteraceae</taxon>
        <taxon>Desulfocicer</taxon>
    </lineage>
</organism>
<dbReference type="AlphaFoldDB" id="A0A1W2BPR8"/>
<evidence type="ECO:0000313" key="2">
    <source>
        <dbReference type="Proteomes" id="UP000192418"/>
    </source>
</evidence>
<evidence type="ECO:0000313" key="1">
    <source>
        <dbReference type="EMBL" id="SMC74965.1"/>
    </source>
</evidence>
<keyword evidence="2" id="KW-1185">Reference proteome</keyword>
<dbReference type="STRING" id="1121400.SAMN02746065_10944"/>
<reference evidence="1 2" key="1">
    <citation type="submission" date="2017-04" db="EMBL/GenBank/DDBJ databases">
        <authorList>
            <person name="Afonso C.L."/>
            <person name="Miller P.J."/>
            <person name="Scott M.A."/>
            <person name="Spackman E."/>
            <person name="Goraichik I."/>
            <person name="Dimitrov K.M."/>
            <person name="Suarez D.L."/>
            <person name="Swayne D.E."/>
        </authorList>
    </citation>
    <scope>NUCLEOTIDE SEQUENCE [LARGE SCALE GENOMIC DNA]</scope>
    <source>
        <strain evidence="1 2">DSM 3385</strain>
    </source>
</reference>
<gene>
    <name evidence="1" type="ORF">SAMN02746065_10944</name>
</gene>
<proteinExistence type="predicted"/>
<dbReference type="Proteomes" id="UP000192418">
    <property type="component" value="Unassembled WGS sequence"/>
</dbReference>
<dbReference type="EMBL" id="FWXY01000009">
    <property type="protein sequence ID" value="SMC74965.1"/>
    <property type="molecule type" value="Genomic_DNA"/>
</dbReference>
<protein>
    <submittedName>
        <fullName evidence="1">Uncharacterized protein</fullName>
    </submittedName>
</protein>